<reference evidence="2" key="1">
    <citation type="submission" date="2025-08" db="UniProtKB">
        <authorList>
            <consortium name="RefSeq"/>
        </authorList>
    </citation>
    <scope>IDENTIFICATION</scope>
    <source>
        <strain evidence="2">USDA-PBARC FA_bdor</strain>
        <tissue evidence="2">Whole organism</tissue>
    </source>
</reference>
<name>A0A9R1TYT5_9HYME</name>
<accession>A0A9R1TYT5</accession>
<dbReference type="KEGG" id="fas:105265515"/>
<dbReference type="Proteomes" id="UP000694866">
    <property type="component" value="Unplaced"/>
</dbReference>
<organism evidence="1 2">
    <name type="scientific">Fopius arisanus</name>
    <dbReference type="NCBI Taxonomy" id="64838"/>
    <lineage>
        <taxon>Eukaryota</taxon>
        <taxon>Metazoa</taxon>
        <taxon>Ecdysozoa</taxon>
        <taxon>Arthropoda</taxon>
        <taxon>Hexapoda</taxon>
        <taxon>Insecta</taxon>
        <taxon>Pterygota</taxon>
        <taxon>Neoptera</taxon>
        <taxon>Endopterygota</taxon>
        <taxon>Hymenoptera</taxon>
        <taxon>Apocrita</taxon>
        <taxon>Ichneumonoidea</taxon>
        <taxon>Braconidae</taxon>
        <taxon>Opiinae</taxon>
        <taxon>Fopius</taxon>
    </lineage>
</organism>
<dbReference type="RefSeq" id="XP_011301343.1">
    <property type="nucleotide sequence ID" value="XM_011303041.1"/>
</dbReference>
<dbReference type="AlphaFoldDB" id="A0A9R1TYT5"/>
<proteinExistence type="predicted"/>
<gene>
    <name evidence="2" type="primary">LOC105265515</name>
</gene>
<protein>
    <submittedName>
        <fullName evidence="2">Uncharacterized protein</fullName>
    </submittedName>
</protein>
<dbReference type="OrthoDB" id="7675350at2759"/>
<dbReference type="GeneID" id="105265515"/>
<evidence type="ECO:0000313" key="1">
    <source>
        <dbReference type="Proteomes" id="UP000694866"/>
    </source>
</evidence>
<keyword evidence="1" id="KW-1185">Reference proteome</keyword>
<evidence type="ECO:0000313" key="2">
    <source>
        <dbReference type="RefSeq" id="XP_011301343.1"/>
    </source>
</evidence>
<sequence length="278" mass="32599">MKDDAELQKLREKKDELIKRVLELRDTFQQNSSLNRHKKLNLDDDIRERLSNESPQKDLPKKSSDEDRFIVRLVDATQQATGITFQDVDKKWLRDNVWHYTSKVIMKVLKFNLDLTVDLKDGVDNEILDITCRFVKVVDCHLQEITPWVTEFTKVKKMTYLMSAFSEYNDQCIVRQKILDKLNQQEFITIEKCGTGGYTIYIHSPSSATRQYVNFLWTTVLNQKTRTIDHSFVIDAIDDEFIKGNQDLLEDFCKKGLKKDELESLWGDLCTAVNTYKP</sequence>